<sequence length="243" mass="25208">MVKAGLFAVLCFVITVSAQESEPCEFGKVPICIANFTLTVNEATGAGIIDSILGNDYIDICSERANVVQCVIRHTVGCMEDMKEQALDSLAAALSLLEDTCSEHTINDLLCKNVQCENGGMCILEEYTINGDDTFLRQYLYYKNKGIKCQCPLGFKGNFCEKEDVTVVATTSTSARGSSCMSNPCYGGATCVDLPGDESTSGAESGEGESISGSGTTSGSVSGSGSGDNSGNGSGFNSGSGSS</sequence>
<feature type="compositionally biased region" description="Low complexity" evidence="1">
    <location>
        <begin position="199"/>
        <end position="221"/>
    </location>
</feature>
<dbReference type="PROSITE" id="PS00022">
    <property type="entry name" value="EGF_1"/>
    <property type="match status" value="1"/>
</dbReference>
<feature type="region of interest" description="Disordered" evidence="1">
    <location>
        <begin position="196"/>
        <end position="243"/>
    </location>
</feature>
<evidence type="ECO:0000256" key="2">
    <source>
        <dbReference type="SAM" id="SignalP"/>
    </source>
</evidence>
<dbReference type="PROSITE" id="PS01186">
    <property type="entry name" value="EGF_2"/>
    <property type="match status" value="1"/>
</dbReference>
<dbReference type="OrthoDB" id="430340at2759"/>
<feature type="chain" id="PRO_5043310791" evidence="2">
    <location>
        <begin position="19"/>
        <end position="243"/>
    </location>
</feature>
<keyword evidence="4" id="KW-1185">Reference proteome</keyword>
<organism evidence="3 4">
    <name type="scientific">Owenia fusiformis</name>
    <name type="common">Polychaete worm</name>
    <dbReference type="NCBI Taxonomy" id="6347"/>
    <lineage>
        <taxon>Eukaryota</taxon>
        <taxon>Metazoa</taxon>
        <taxon>Spiralia</taxon>
        <taxon>Lophotrochozoa</taxon>
        <taxon>Annelida</taxon>
        <taxon>Polychaeta</taxon>
        <taxon>Sedentaria</taxon>
        <taxon>Canalipalpata</taxon>
        <taxon>Sabellida</taxon>
        <taxon>Oweniida</taxon>
        <taxon>Oweniidae</taxon>
        <taxon>Owenia</taxon>
    </lineage>
</organism>
<feature type="signal peptide" evidence="2">
    <location>
        <begin position="1"/>
        <end position="18"/>
    </location>
</feature>
<dbReference type="EMBL" id="CAIIXF020000005">
    <property type="protein sequence ID" value="CAH1784362.1"/>
    <property type="molecule type" value="Genomic_DNA"/>
</dbReference>
<feature type="compositionally biased region" description="Gly residues" evidence="1">
    <location>
        <begin position="222"/>
        <end position="243"/>
    </location>
</feature>
<accession>A0A8J1T6H8</accession>
<name>A0A8J1T6H8_OWEFU</name>
<evidence type="ECO:0000313" key="4">
    <source>
        <dbReference type="Proteomes" id="UP000749559"/>
    </source>
</evidence>
<gene>
    <name evidence="3" type="ORF">OFUS_LOCUS10572</name>
</gene>
<proteinExistence type="predicted"/>
<reference evidence="3" key="1">
    <citation type="submission" date="2022-03" db="EMBL/GenBank/DDBJ databases">
        <authorList>
            <person name="Martin C."/>
        </authorList>
    </citation>
    <scope>NUCLEOTIDE SEQUENCE</scope>
</reference>
<evidence type="ECO:0000313" key="3">
    <source>
        <dbReference type="EMBL" id="CAH1784362.1"/>
    </source>
</evidence>
<dbReference type="Proteomes" id="UP000749559">
    <property type="component" value="Unassembled WGS sequence"/>
</dbReference>
<dbReference type="Gene3D" id="2.10.25.10">
    <property type="entry name" value="Laminin"/>
    <property type="match status" value="1"/>
</dbReference>
<comment type="caution">
    <text evidence="3">The sequence shown here is derived from an EMBL/GenBank/DDBJ whole genome shotgun (WGS) entry which is preliminary data.</text>
</comment>
<dbReference type="AlphaFoldDB" id="A0A8J1T6H8"/>
<keyword evidence="2" id="KW-0732">Signal</keyword>
<dbReference type="InterPro" id="IPR000742">
    <property type="entry name" value="EGF"/>
</dbReference>
<evidence type="ECO:0000256" key="1">
    <source>
        <dbReference type="SAM" id="MobiDB-lite"/>
    </source>
</evidence>
<feature type="non-terminal residue" evidence="3">
    <location>
        <position position="1"/>
    </location>
</feature>
<protein>
    <submittedName>
        <fullName evidence="3">Uncharacterized protein</fullName>
    </submittedName>
</protein>